<dbReference type="AlphaFoldDB" id="A0A0A2LKS2"/>
<evidence type="ECO:0000313" key="2">
    <source>
        <dbReference type="Proteomes" id="UP000030129"/>
    </source>
</evidence>
<sequence length="88" mass="10551">MQIFTPELYTKTQAEALVKHYSLLLVNQPFLSEYYSRIKKVDKEELYKGKYVVKIYAHDKYYSISLKSCAEYLKIKMPLEYLEENNII</sequence>
<accession>A0A0A2LKS2</accession>
<keyword evidence="2" id="KW-1185">Reference proteome</keyword>
<gene>
    <name evidence="1" type="ORF">Q763_10020</name>
</gene>
<organism evidence="1 2">
    <name type="scientific">Flavobacterium beibuense F44-8</name>
    <dbReference type="NCBI Taxonomy" id="1406840"/>
    <lineage>
        <taxon>Bacteria</taxon>
        <taxon>Pseudomonadati</taxon>
        <taxon>Bacteroidota</taxon>
        <taxon>Flavobacteriia</taxon>
        <taxon>Flavobacteriales</taxon>
        <taxon>Flavobacteriaceae</taxon>
        <taxon>Flavobacterium</taxon>
    </lineage>
</organism>
<dbReference type="RefSeq" id="WP_035133680.1">
    <property type="nucleotide sequence ID" value="NZ_JRLV01000009.1"/>
</dbReference>
<dbReference type="Proteomes" id="UP000030129">
    <property type="component" value="Unassembled WGS sequence"/>
</dbReference>
<comment type="caution">
    <text evidence="1">The sequence shown here is derived from an EMBL/GenBank/DDBJ whole genome shotgun (WGS) entry which is preliminary data.</text>
</comment>
<dbReference type="EMBL" id="JRLV01000009">
    <property type="protein sequence ID" value="KGO80857.1"/>
    <property type="molecule type" value="Genomic_DNA"/>
</dbReference>
<evidence type="ECO:0000313" key="1">
    <source>
        <dbReference type="EMBL" id="KGO80857.1"/>
    </source>
</evidence>
<dbReference type="STRING" id="1406840.Q763_10020"/>
<reference evidence="1 2" key="1">
    <citation type="submission" date="2013-09" db="EMBL/GenBank/DDBJ databases">
        <authorList>
            <person name="Zeng Z."/>
            <person name="Chen C."/>
        </authorList>
    </citation>
    <scope>NUCLEOTIDE SEQUENCE [LARGE SCALE GENOMIC DNA]</scope>
    <source>
        <strain evidence="1 2">F44-8</strain>
    </source>
</reference>
<name>A0A0A2LKS2_9FLAO</name>
<proteinExistence type="predicted"/>
<protein>
    <submittedName>
        <fullName evidence="1">Uncharacterized protein</fullName>
    </submittedName>
</protein>